<name>A0A8D2BJA4_PIG</name>
<evidence type="ECO:0000256" key="1">
    <source>
        <dbReference type="SAM" id="Phobius"/>
    </source>
</evidence>
<organism evidence="2 3">
    <name type="scientific">Sus scrofa</name>
    <name type="common">Pig</name>
    <dbReference type="NCBI Taxonomy" id="9823"/>
    <lineage>
        <taxon>Eukaryota</taxon>
        <taxon>Metazoa</taxon>
        <taxon>Chordata</taxon>
        <taxon>Craniata</taxon>
        <taxon>Vertebrata</taxon>
        <taxon>Euteleostomi</taxon>
        <taxon>Mammalia</taxon>
        <taxon>Eutheria</taxon>
        <taxon>Laurasiatheria</taxon>
        <taxon>Artiodactyla</taxon>
        <taxon>Suina</taxon>
        <taxon>Suidae</taxon>
        <taxon>Sus</taxon>
    </lineage>
</organism>
<accession>A0A8D2BJA4</accession>
<keyword evidence="1" id="KW-0812">Transmembrane</keyword>
<feature type="transmembrane region" description="Helical" evidence="1">
    <location>
        <begin position="42"/>
        <end position="66"/>
    </location>
</feature>
<evidence type="ECO:0000313" key="3">
    <source>
        <dbReference type="Proteomes" id="UP000694723"/>
    </source>
</evidence>
<proteinExistence type="predicted"/>
<evidence type="ECO:0000313" key="2">
    <source>
        <dbReference type="Ensembl" id="ENSSSCP00060022791.1"/>
    </source>
</evidence>
<keyword evidence="1" id="KW-1133">Transmembrane helix</keyword>
<dbReference type="Proteomes" id="UP000694723">
    <property type="component" value="Unplaced"/>
</dbReference>
<feature type="transmembrane region" description="Helical" evidence="1">
    <location>
        <begin position="12"/>
        <end position="35"/>
    </location>
</feature>
<feature type="transmembrane region" description="Helical" evidence="1">
    <location>
        <begin position="78"/>
        <end position="99"/>
    </location>
</feature>
<protein>
    <submittedName>
        <fullName evidence="2">Uncharacterized protein</fullName>
    </submittedName>
</protein>
<keyword evidence="1" id="KW-0472">Membrane</keyword>
<sequence>MTVPIYSPTNSIGGFPFLTPSPAFIICRFIMIAILTSVRWNFTVVLIFVFLIISEDEHLFMCLLAICMYSSEKCLFRSSAHFSIELVFFLSCMHCLYILEINPLSVALFANIFSQSLVRCLFILFMVFFAVQKLITFIGSHLFISAFISITLGDLSKKILM</sequence>
<dbReference type="AlphaFoldDB" id="A0A8D2BJA4"/>
<reference evidence="2" key="1">
    <citation type="submission" date="2025-08" db="UniProtKB">
        <authorList>
            <consortium name="Ensembl"/>
        </authorList>
    </citation>
    <scope>IDENTIFICATION</scope>
</reference>
<dbReference type="Ensembl" id="ENSSSCT00060053485.1">
    <property type="protein sequence ID" value="ENSSSCP00060022791.1"/>
    <property type="gene ID" value="ENSSSCG00060039524.1"/>
</dbReference>